<feature type="transmembrane region" description="Helical" evidence="1">
    <location>
        <begin position="104"/>
        <end position="122"/>
    </location>
</feature>
<keyword evidence="1" id="KW-0812">Transmembrane</keyword>
<comment type="caution">
    <text evidence="2">The sequence shown here is derived from an EMBL/GenBank/DDBJ whole genome shotgun (WGS) entry which is preliminary data.</text>
</comment>
<feature type="transmembrane region" description="Helical" evidence="1">
    <location>
        <begin position="63"/>
        <end position="84"/>
    </location>
</feature>
<dbReference type="AlphaFoldDB" id="A0A6G4QVZ3"/>
<evidence type="ECO:0000256" key="1">
    <source>
        <dbReference type="SAM" id="Phobius"/>
    </source>
</evidence>
<sequence length="128" mass="13849">MKRWPAIAALGVMAWPVSSLIGKAFVSIVESWKYAPPASCSHDPATGLRSHCLTPITAVSPAMVMPLIGIVLLIAGLWWVGWFYQARSARRRADNPSALPASSLFLALWFVGATALCTAWAAHTHTFM</sequence>
<dbReference type="EMBL" id="JAAKGT010000003">
    <property type="protein sequence ID" value="NGM49627.1"/>
    <property type="molecule type" value="Genomic_DNA"/>
</dbReference>
<proteinExistence type="predicted"/>
<accession>A0A6G4QVZ3</accession>
<keyword evidence="1" id="KW-0472">Membrane</keyword>
<keyword evidence="1" id="KW-1133">Transmembrane helix</keyword>
<name>A0A6G4QVZ3_9CAUL</name>
<evidence type="ECO:0000313" key="2">
    <source>
        <dbReference type="EMBL" id="NGM49627.1"/>
    </source>
</evidence>
<gene>
    <name evidence="2" type="ORF">G5B46_08420</name>
</gene>
<organism evidence="2">
    <name type="scientific">Caulobacter sp. 602-2</name>
    <dbReference type="NCBI Taxonomy" id="2710887"/>
    <lineage>
        <taxon>Bacteria</taxon>
        <taxon>Pseudomonadati</taxon>
        <taxon>Pseudomonadota</taxon>
        <taxon>Alphaproteobacteria</taxon>
        <taxon>Caulobacterales</taxon>
        <taxon>Caulobacteraceae</taxon>
        <taxon>Caulobacter</taxon>
    </lineage>
</organism>
<protein>
    <submittedName>
        <fullName evidence="2">Uncharacterized protein</fullName>
    </submittedName>
</protein>
<reference evidence="2" key="1">
    <citation type="submission" date="2020-02" db="EMBL/GenBank/DDBJ databases">
        <authorList>
            <person name="Gao J."/>
            <person name="Sun J."/>
        </authorList>
    </citation>
    <scope>NUCLEOTIDE SEQUENCE</scope>
    <source>
        <strain evidence="2">602-2</strain>
    </source>
</reference>
<dbReference type="RefSeq" id="WP_165257723.1">
    <property type="nucleotide sequence ID" value="NZ_JAAKGT010000003.1"/>
</dbReference>